<accession>A0A975CPM7</accession>
<sequence>MKPLEFENFKEFKAMIGKQLPVGNWYTVTQEMINDFANATLDKQWIHVDENRAKTASPFKSTIAHGFMSVAMISKLLEDLFLIKNIKMGLNYGLNKVRFPNPVPVNSQLRMLAEVKEIEDLENNGIKITFSCLIEIKGQEKPACVAEFLCVLYEF</sequence>
<dbReference type="CDD" id="cd03450">
    <property type="entry name" value="NodN"/>
    <property type="match status" value="1"/>
</dbReference>
<dbReference type="SUPFAM" id="SSF54637">
    <property type="entry name" value="Thioesterase/thiol ester dehydrase-isomerase"/>
    <property type="match status" value="1"/>
</dbReference>
<dbReference type="PANTHER" id="PTHR42993:SF1">
    <property type="entry name" value="MAOC-LIKE DEHYDRATASE DOMAIN-CONTAINING PROTEIN"/>
    <property type="match status" value="1"/>
</dbReference>
<dbReference type="InterPro" id="IPR002539">
    <property type="entry name" value="MaoC-like_dom"/>
</dbReference>
<feature type="domain" description="MaoC-like" evidence="1">
    <location>
        <begin position="13"/>
        <end position="123"/>
    </location>
</feature>
<reference evidence="2 3" key="1">
    <citation type="submission" date="2021-03" db="EMBL/GenBank/DDBJ databases">
        <title>Complete genome of Polaribacter_sp.SM13.</title>
        <authorList>
            <person name="Jeong S.W."/>
            <person name="Bae J.W."/>
        </authorList>
    </citation>
    <scope>NUCLEOTIDE SEQUENCE [LARGE SCALE GENOMIC DNA]</scope>
    <source>
        <strain evidence="2 3">SM13</strain>
    </source>
</reference>
<organism evidence="2 3">
    <name type="scientific">Polaribacter cellanae</name>
    <dbReference type="NCBI Taxonomy" id="2818493"/>
    <lineage>
        <taxon>Bacteria</taxon>
        <taxon>Pseudomonadati</taxon>
        <taxon>Bacteroidota</taxon>
        <taxon>Flavobacteriia</taxon>
        <taxon>Flavobacteriales</taxon>
        <taxon>Flavobacteriaceae</taxon>
    </lineage>
</organism>
<evidence type="ECO:0000313" key="3">
    <source>
        <dbReference type="Proteomes" id="UP000663920"/>
    </source>
</evidence>
<keyword evidence="3" id="KW-1185">Reference proteome</keyword>
<dbReference type="Proteomes" id="UP000663920">
    <property type="component" value="Chromosome"/>
</dbReference>
<dbReference type="InterPro" id="IPR039375">
    <property type="entry name" value="NodN-like"/>
</dbReference>
<dbReference type="RefSeq" id="WP_208079383.1">
    <property type="nucleotide sequence ID" value="NZ_CP071869.1"/>
</dbReference>
<evidence type="ECO:0000313" key="2">
    <source>
        <dbReference type="EMBL" id="QTE23373.1"/>
    </source>
</evidence>
<dbReference type="Pfam" id="PF01575">
    <property type="entry name" value="MaoC_dehydratas"/>
    <property type="match status" value="1"/>
</dbReference>
<name>A0A975CPM7_9FLAO</name>
<dbReference type="AlphaFoldDB" id="A0A975CPM7"/>
<proteinExistence type="predicted"/>
<dbReference type="EMBL" id="CP071869">
    <property type="protein sequence ID" value="QTE23373.1"/>
    <property type="molecule type" value="Genomic_DNA"/>
</dbReference>
<protein>
    <submittedName>
        <fullName evidence="2">MaoC family dehydratase</fullName>
    </submittedName>
</protein>
<gene>
    <name evidence="2" type="ORF">J3359_03590</name>
</gene>
<dbReference type="PANTHER" id="PTHR42993">
    <property type="entry name" value="MAOC-LIKE DEHYDRATASE DOMAIN-CONTAINING PROTEIN"/>
    <property type="match status" value="1"/>
</dbReference>
<dbReference type="Gene3D" id="3.10.129.10">
    <property type="entry name" value="Hotdog Thioesterase"/>
    <property type="match status" value="1"/>
</dbReference>
<dbReference type="InterPro" id="IPR029069">
    <property type="entry name" value="HotDog_dom_sf"/>
</dbReference>
<dbReference type="KEGG" id="pcea:J3359_03590"/>
<evidence type="ECO:0000259" key="1">
    <source>
        <dbReference type="Pfam" id="PF01575"/>
    </source>
</evidence>